<gene>
    <name evidence="2" type="ORF">GM658_20990</name>
</gene>
<accession>A0A6L6QMF5</accession>
<comment type="caution">
    <text evidence="2">The sequence shown here is derived from an EMBL/GenBank/DDBJ whole genome shotgun (WGS) entry which is preliminary data.</text>
</comment>
<protein>
    <submittedName>
        <fullName evidence="2">Uncharacterized protein</fullName>
    </submittedName>
</protein>
<dbReference type="RefSeq" id="WP_155456008.1">
    <property type="nucleotide sequence ID" value="NZ_WNKX01000018.1"/>
</dbReference>
<evidence type="ECO:0000256" key="1">
    <source>
        <dbReference type="SAM" id="MobiDB-lite"/>
    </source>
</evidence>
<dbReference type="Proteomes" id="UP000472320">
    <property type="component" value="Unassembled WGS sequence"/>
</dbReference>
<sequence length="95" mass="10546">MKKLFAWFKRRSLQQKSPVRKPAPHWDQSAAMPEFMAPEVPDYTSRQEADSFQSFPQDSGWQPPSCDAPSFDSSASFSSPSSCDTSSSSFSSSDP</sequence>
<feature type="compositionally biased region" description="Polar residues" evidence="1">
    <location>
        <begin position="44"/>
        <end position="62"/>
    </location>
</feature>
<evidence type="ECO:0000313" key="2">
    <source>
        <dbReference type="EMBL" id="MTW13087.1"/>
    </source>
</evidence>
<feature type="compositionally biased region" description="Basic residues" evidence="1">
    <location>
        <begin position="13"/>
        <end position="23"/>
    </location>
</feature>
<feature type="compositionally biased region" description="Low complexity" evidence="1">
    <location>
        <begin position="63"/>
        <end position="95"/>
    </location>
</feature>
<organism evidence="2 3">
    <name type="scientific">Massilia eburnea</name>
    <dbReference type="NCBI Taxonomy" id="1776165"/>
    <lineage>
        <taxon>Bacteria</taxon>
        <taxon>Pseudomonadati</taxon>
        <taxon>Pseudomonadota</taxon>
        <taxon>Betaproteobacteria</taxon>
        <taxon>Burkholderiales</taxon>
        <taxon>Oxalobacteraceae</taxon>
        <taxon>Telluria group</taxon>
        <taxon>Massilia</taxon>
    </lineage>
</organism>
<proteinExistence type="predicted"/>
<reference evidence="2 3" key="1">
    <citation type="submission" date="2019-11" db="EMBL/GenBank/DDBJ databases">
        <title>Type strains purchased from KCTC, JCM and DSMZ.</title>
        <authorList>
            <person name="Lu H."/>
        </authorList>
    </citation>
    <scope>NUCLEOTIDE SEQUENCE [LARGE SCALE GENOMIC DNA]</scope>
    <source>
        <strain evidence="2 3">JCM 31587</strain>
    </source>
</reference>
<evidence type="ECO:0000313" key="3">
    <source>
        <dbReference type="Proteomes" id="UP000472320"/>
    </source>
</evidence>
<name>A0A6L6QMF5_9BURK</name>
<dbReference type="AlphaFoldDB" id="A0A6L6QMF5"/>
<keyword evidence="3" id="KW-1185">Reference proteome</keyword>
<feature type="region of interest" description="Disordered" evidence="1">
    <location>
        <begin position="13"/>
        <end position="95"/>
    </location>
</feature>
<dbReference type="EMBL" id="WNKX01000018">
    <property type="protein sequence ID" value="MTW13087.1"/>
    <property type="molecule type" value="Genomic_DNA"/>
</dbReference>